<feature type="compositionally biased region" description="Low complexity" evidence="1">
    <location>
        <begin position="76"/>
        <end position="163"/>
    </location>
</feature>
<proteinExistence type="predicted"/>
<reference evidence="2 3" key="1">
    <citation type="journal article" date="2007" name="Nature">
        <title>The medaka draft genome and insights into vertebrate genome evolution.</title>
        <authorList>
            <person name="Kasahara M."/>
            <person name="Naruse K."/>
            <person name="Sasaki S."/>
            <person name="Nakatani Y."/>
            <person name="Qu W."/>
            <person name="Ahsan B."/>
            <person name="Yamada T."/>
            <person name="Nagayasu Y."/>
            <person name="Doi K."/>
            <person name="Kasai Y."/>
            <person name="Jindo T."/>
            <person name="Kobayashi D."/>
            <person name="Shimada A."/>
            <person name="Toyoda A."/>
            <person name="Kuroki Y."/>
            <person name="Fujiyama A."/>
            <person name="Sasaki T."/>
            <person name="Shimizu A."/>
            <person name="Asakawa S."/>
            <person name="Shimizu N."/>
            <person name="Hashimoto S."/>
            <person name="Yang J."/>
            <person name="Lee Y."/>
            <person name="Matsushima K."/>
            <person name="Sugano S."/>
            <person name="Sakaizumi M."/>
            <person name="Narita T."/>
            <person name="Ohishi K."/>
            <person name="Haga S."/>
            <person name="Ohta F."/>
            <person name="Nomoto H."/>
            <person name="Nogata K."/>
            <person name="Morishita T."/>
            <person name="Endo T."/>
            <person name="Shin-I T."/>
            <person name="Takeda H."/>
            <person name="Morishita S."/>
            <person name="Kohara Y."/>
        </authorList>
    </citation>
    <scope>NUCLEOTIDE SEQUENCE [LARGE SCALE GENOMIC DNA]</scope>
    <source>
        <strain evidence="2 3">Hd-rR</strain>
    </source>
</reference>
<evidence type="ECO:0000313" key="2">
    <source>
        <dbReference type="Ensembl" id="ENSORLP00000028595.1"/>
    </source>
</evidence>
<feature type="region of interest" description="Disordered" evidence="1">
    <location>
        <begin position="73"/>
        <end position="183"/>
    </location>
</feature>
<evidence type="ECO:0000313" key="3">
    <source>
        <dbReference type="Proteomes" id="UP000001038"/>
    </source>
</evidence>
<reference evidence="2" key="2">
    <citation type="submission" date="2025-08" db="UniProtKB">
        <authorList>
            <consortium name="Ensembl"/>
        </authorList>
    </citation>
    <scope>IDENTIFICATION</scope>
    <source>
        <strain evidence="2">Hd-rR</strain>
    </source>
</reference>
<dbReference type="GeneTree" id="ENSGT01040000240777"/>
<dbReference type="Ensembl" id="ENSORLT00000037997.1">
    <property type="protein sequence ID" value="ENSORLP00000028595.1"/>
    <property type="gene ID" value="ENSORLG00000023651.1"/>
</dbReference>
<reference evidence="2" key="3">
    <citation type="submission" date="2025-09" db="UniProtKB">
        <authorList>
            <consortium name="Ensembl"/>
        </authorList>
    </citation>
    <scope>IDENTIFICATION</scope>
    <source>
        <strain evidence="2">Hd-rR</strain>
    </source>
</reference>
<sequence length="183" mass="18851">MSLSRAARHTREGALSWCALRRRLWTAVRPAALRERAAGLRRTGSPSRGATLGRCVSWGRRLLKAEMPCSPEKPCATAPPHRATAPPHGATAPPHRATAPPNGATAPPHGATAPPHGATAPPHRATAPPNGATAPPHGATAPPHGATAPPHGATAPPHRATAPLHSRRPDPVRPVEGAHSHCC</sequence>
<evidence type="ECO:0000256" key="1">
    <source>
        <dbReference type="SAM" id="MobiDB-lite"/>
    </source>
</evidence>
<dbReference type="Proteomes" id="UP000001038">
    <property type="component" value="Chromosome 14"/>
</dbReference>
<name>A0A3B3HAN6_ORYLA</name>
<dbReference type="InParanoid" id="A0A3B3HAN6"/>
<keyword evidence="3" id="KW-1185">Reference proteome</keyword>
<dbReference type="AlphaFoldDB" id="A0A3B3HAN6"/>
<organism evidence="2 3">
    <name type="scientific">Oryzias latipes</name>
    <name type="common">Japanese rice fish</name>
    <name type="synonym">Japanese killifish</name>
    <dbReference type="NCBI Taxonomy" id="8090"/>
    <lineage>
        <taxon>Eukaryota</taxon>
        <taxon>Metazoa</taxon>
        <taxon>Chordata</taxon>
        <taxon>Craniata</taxon>
        <taxon>Vertebrata</taxon>
        <taxon>Euteleostomi</taxon>
        <taxon>Actinopterygii</taxon>
        <taxon>Neopterygii</taxon>
        <taxon>Teleostei</taxon>
        <taxon>Neoteleostei</taxon>
        <taxon>Acanthomorphata</taxon>
        <taxon>Ovalentaria</taxon>
        <taxon>Atherinomorphae</taxon>
        <taxon>Beloniformes</taxon>
        <taxon>Adrianichthyidae</taxon>
        <taxon>Oryziinae</taxon>
        <taxon>Oryzias</taxon>
    </lineage>
</organism>
<protein>
    <submittedName>
        <fullName evidence="2">Uncharacterized protein</fullName>
    </submittedName>
</protein>
<accession>A0A3B3HAN6</accession>
<feature type="compositionally biased region" description="Basic and acidic residues" evidence="1">
    <location>
        <begin position="167"/>
        <end position="183"/>
    </location>
</feature>
<dbReference type="STRING" id="8090.ENSORLP00000028595"/>
<dbReference type="Bgee" id="ENSORLG00000023651">
    <property type="expression patterns" value="Expressed in pharyngeal gill and 7 other cell types or tissues"/>
</dbReference>